<evidence type="ECO:0000259" key="1">
    <source>
        <dbReference type="SMART" id="SM00198"/>
    </source>
</evidence>
<gene>
    <name evidence="2" type="ORF">CM83_1591</name>
</gene>
<dbReference type="InterPro" id="IPR014044">
    <property type="entry name" value="CAP_dom"/>
</dbReference>
<sequence>MEIEDQNNDIYEESSFLELTDEEIKFNLHESPVKYGERKLSDEDAVDQEGSGVTTEKYCNINCNGGRHVMCPSDQDVSPTCVPEKRVDESFLKDCIVSRLNQLRNAVAGGLPPLPGASDMRIMEWDDELAFLAGKWAYQCSSTPDRCRDVERFPVNQLVMVGVSTEVQDESHCLVLLDEVSRMISLLDDNVIQSYSVASDDFLRFLTQAIWSKSSYVGCAEVLFRPQPTRVAVDLRTKDGHFEQFSSLVCNFGEGGNLLDQQIYQPGHPCTNCPLGTSCNNTKYPNLCVGNTPYIPRGTLSGARGLEGDSGSDSNQTTKPIDYCNVTCDGKVHVMCGPEVKPTSCNRIQMMDDSMLRKCIVSSLNGLRNRVAEGNFSLPTAADMRMLIWDRELADLARRWVARCPAGIDQCRDVERFPVNQIMMQHVSSELHDKSRCPDQMKALANLLNTLTPNITENYQLHGYDLLRLVTQSIWSRSSRVGCAEILFFRGWGLDIDYPLPEDFDDHSSQHSILICNFGERGNLPN</sequence>
<feature type="domain" description="SCP" evidence="1">
    <location>
        <begin position="90"/>
        <end position="260"/>
    </location>
</feature>
<feature type="domain" description="SCP" evidence="1">
    <location>
        <begin position="354"/>
        <end position="526"/>
    </location>
</feature>
<organism evidence="2">
    <name type="scientific">Lygus hesperus</name>
    <name type="common">Western plant bug</name>
    <dbReference type="NCBI Taxonomy" id="30085"/>
    <lineage>
        <taxon>Eukaryota</taxon>
        <taxon>Metazoa</taxon>
        <taxon>Ecdysozoa</taxon>
        <taxon>Arthropoda</taxon>
        <taxon>Hexapoda</taxon>
        <taxon>Insecta</taxon>
        <taxon>Pterygota</taxon>
        <taxon>Neoptera</taxon>
        <taxon>Paraneoptera</taxon>
        <taxon>Hemiptera</taxon>
        <taxon>Heteroptera</taxon>
        <taxon>Panheteroptera</taxon>
        <taxon>Cimicomorpha</taxon>
        <taxon>Miridae</taxon>
        <taxon>Mirini</taxon>
        <taxon>Lygus</taxon>
    </lineage>
</organism>
<dbReference type="InterPro" id="IPR035940">
    <property type="entry name" value="CAP_sf"/>
</dbReference>
<reference evidence="2" key="1">
    <citation type="journal article" date="2014" name="PLoS ONE">
        <title>Transcriptome-Based Identification of ABC Transporters in the Western Tarnished Plant Bug Lygus hesperus.</title>
        <authorList>
            <person name="Hull J.J."/>
            <person name="Chaney K."/>
            <person name="Geib S.M."/>
            <person name="Fabrick J.A."/>
            <person name="Brent C.S."/>
            <person name="Walsh D."/>
            <person name="Lavine L.C."/>
        </authorList>
    </citation>
    <scope>NUCLEOTIDE SEQUENCE</scope>
</reference>
<protein>
    <recommendedName>
        <fullName evidence="1">SCP domain-containing protein</fullName>
    </recommendedName>
</protein>
<dbReference type="Gene3D" id="3.40.33.10">
    <property type="entry name" value="CAP"/>
    <property type="match status" value="2"/>
</dbReference>
<evidence type="ECO:0000313" key="2">
    <source>
        <dbReference type="EMBL" id="JAG28706.1"/>
    </source>
</evidence>
<dbReference type="CDD" id="cd05380">
    <property type="entry name" value="CAP_euk"/>
    <property type="match status" value="2"/>
</dbReference>
<dbReference type="Pfam" id="PF00188">
    <property type="entry name" value="CAP"/>
    <property type="match status" value="1"/>
</dbReference>
<dbReference type="PANTHER" id="PTHR10334">
    <property type="entry name" value="CYSTEINE-RICH SECRETORY PROTEIN-RELATED"/>
    <property type="match status" value="1"/>
</dbReference>
<dbReference type="EMBL" id="GBHO01014898">
    <property type="protein sequence ID" value="JAG28706.1"/>
    <property type="molecule type" value="Transcribed_RNA"/>
</dbReference>
<dbReference type="SUPFAM" id="SSF55797">
    <property type="entry name" value="PR-1-like"/>
    <property type="match status" value="2"/>
</dbReference>
<feature type="non-terminal residue" evidence="2">
    <location>
        <position position="526"/>
    </location>
</feature>
<dbReference type="InterPro" id="IPR001283">
    <property type="entry name" value="CRISP-related"/>
</dbReference>
<dbReference type="PRINTS" id="PR00837">
    <property type="entry name" value="V5TPXLIKE"/>
</dbReference>
<reference evidence="2" key="2">
    <citation type="submission" date="2014-07" db="EMBL/GenBank/DDBJ databases">
        <authorList>
            <person name="Hull J."/>
        </authorList>
    </citation>
    <scope>NUCLEOTIDE SEQUENCE</scope>
</reference>
<dbReference type="GO" id="GO:0005576">
    <property type="term" value="C:extracellular region"/>
    <property type="evidence" value="ECO:0007669"/>
    <property type="project" value="UniProtKB-SubCell"/>
</dbReference>
<dbReference type="SMART" id="SM00198">
    <property type="entry name" value="SCP"/>
    <property type="match status" value="2"/>
</dbReference>
<dbReference type="AlphaFoldDB" id="A0A0A9YAQ0"/>
<accession>A0A0A9YAQ0</accession>
<proteinExistence type="predicted"/>
<name>A0A0A9YAQ0_LYGHE</name>